<dbReference type="InterPro" id="IPR056101">
    <property type="entry name" value="DUF7684"/>
</dbReference>
<dbReference type="RefSeq" id="WP_212684187.1">
    <property type="nucleotide sequence ID" value="NZ_JAGSPM010000005.1"/>
</dbReference>
<dbReference type="Pfam" id="PF24733">
    <property type="entry name" value="DUF7684"/>
    <property type="match status" value="1"/>
</dbReference>
<evidence type="ECO:0000259" key="1">
    <source>
        <dbReference type="Pfam" id="PF24733"/>
    </source>
</evidence>
<evidence type="ECO:0000313" key="2">
    <source>
        <dbReference type="EMBL" id="MBR7746891.1"/>
    </source>
</evidence>
<feature type="domain" description="DUF7684" evidence="1">
    <location>
        <begin position="1"/>
        <end position="135"/>
    </location>
</feature>
<comment type="caution">
    <text evidence="2">The sequence shown here is derived from an EMBL/GenBank/DDBJ whole genome shotgun (WGS) entry which is preliminary data.</text>
</comment>
<organism evidence="2 3">
    <name type="scientific">Undibacterium baiyunense</name>
    <dbReference type="NCBI Taxonomy" id="2828731"/>
    <lineage>
        <taxon>Bacteria</taxon>
        <taxon>Pseudomonadati</taxon>
        <taxon>Pseudomonadota</taxon>
        <taxon>Betaproteobacteria</taxon>
        <taxon>Burkholderiales</taxon>
        <taxon>Oxalobacteraceae</taxon>
        <taxon>Undibacterium</taxon>
    </lineage>
</organism>
<dbReference type="AlphaFoldDB" id="A0A941DF13"/>
<accession>A0A941DF13</accession>
<sequence>MNYIQVKEQEALPLIEHLYPFKCLVIISENVSQARQEEISMWLVKSGCVVMCAWGISCSSWDDSVDYASIEMFNYNQPPSERFVLTTWHENEPLEEAMFFLKHTISHPEHDLENVVLLHISSKNQSNEIIAEFENA</sequence>
<protein>
    <recommendedName>
        <fullName evidence="1">DUF7684 domain-containing protein</fullName>
    </recommendedName>
</protein>
<dbReference type="Proteomes" id="UP000680158">
    <property type="component" value="Unassembled WGS sequence"/>
</dbReference>
<proteinExistence type="predicted"/>
<reference evidence="2 3" key="1">
    <citation type="submission" date="2021-04" db="EMBL/GenBank/DDBJ databases">
        <title>novel species isolated from subtropical streams in China.</title>
        <authorList>
            <person name="Lu H."/>
        </authorList>
    </citation>
    <scope>NUCLEOTIDE SEQUENCE [LARGE SCALE GENOMIC DNA]</scope>
    <source>
        <strain evidence="2 3">BYS107W</strain>
    </source>
</reference>
<dbReference type="EMBL" id="JAGSPM010000005">
    <property type="protein sequence ID" value="MBR7746891.1"/>
    <property type="molecule type" value="Genomic_DNA"/>
</dbReference>
<keyword evidence="3" id="KW-1185">Reference proteome</keyword>
<gene>
    <name evidence="2" type="ORF">KDM92_09885</name>
</gene>
<name>A0A941DF13_9BURK</name>
<evidence type="ECO:0000313" key="3">
    <source>
        <dbReference type="Proteomes" id="UP000680158"/>
    </source>
</evidence>